<evidence type="ECO:0000256" key="2">
    <source>
        <dbReference type="ARBA" id="ARBA00008974"/>
    </source>
</evidence>
<keyword evidence="5 6" id="KW-0472">Membrane</keyword>
<name>A0ABV6SGL1_9SPHN</name>
<dbReference type="Gene3D" id="1.10.4160.10">
    <property type="entry name" value="Hydantoin permease"/>
    <property type="match status" value="1"/>
</dbReference>
<evidence type="ECO:0000256" key="6">
    <source>
        <dbReference type="SAM" id="Phobius"/>
    </source>
</evidence>
<accession>A0ABV6SGL1</accession>
<evidence type="ECO:0000256" key="1">
    <source>
        <dbReference type="ARBA" id="ARBA00004141"/>
    </source>
</evidence>
<feature type="transmembrane region" description="Helical" evidence="6">
    <location>
        <begin position="56"/>
        <end position="77"/>
    </location>
</feature>
<feature type="transmembrane region" description="Helical" evidence="6">
    <location>
        <begin position="186"/>
        <end position="207"/>
    </location>
</feature>
<dbReference type="InterPro" id="IPR001248">
    <property type="entry name" value="Pur-cyt_permease"/>
</dbReference>
<feature type="transmembrane region" description="Helical" evidence="6">
    <location>
        <begin position="145"/>
        <end position="166"/>
    </location>
</feature>
<feature type="transmembrane region" description="Helical" evidence="6">
    <location>
        <begin position="307"/>
        <end position="332"/>
    </location>
</feature>
<evidence type="ECO:0000313" key="7">
    <source>
        <dbReference type="EMBL" id="MFC0687203.1"/>
    </source>
</evidence>
<dbReference type="PANTHER" id="PTHR30618">
    <property type="entry name" value="NCS1 FAMILY PURINE/PYRIMIDINE TRANSPORTER"/>
    <property type="match status" value="1"/>
</dbReference>
<dbReference type="EMBL" id="JBHLTM010000085">
    <property type="protein sequence ID" value="MFC0687203.1"/>
    <property type="molecule type" value="Genomic_DNA"/>
</dbReference>
<feature type="transmembrane region" description="Helical" evidence="6">
    <location>
        <begin position="450"/>
        <end position="471"/>
    </location>
</feature>
<comment type="subcellular location">
    <subcellularLocation>
        <location evidence="1">Membrane</location>
        <topology evidence="1">Multi-pass membrane protein</topology>
    </subcellularLocation>
</comment>
<evidence type="ECO:0000256" key="5">
    <source>
        <dbReference type="ARBA" id="ARBA00023136"/>
    </source>
</evidence>
<feature type="transmembrane region" description="Helical" evidence="6">
    <location>
        <begin position="344"/>
        <end position="363"/>
    </location>
</feature>
<dbReference type="CDD" id="cd11485">
    <property type="entry name" value="SLC-NCS1sbd_YbbW-like"/>
    <property type="match status" value="1"/>
</dbReference>
<dbReference type="InterPro" id="IPR012681">
    <property type="entry name" value="NCS1"/>
</dbReference>
<keyword evidence="3 6" id="KW-0812">Transmembrane</keyword>
<gene>
    <name evidence="7" type="ORF">ACFFF8_21695</name>
</gene>
<comment type="caution">
    <text evidence="7">The sequence shown here is derived from an EMBL/GenBank/DDBJ whole genome shotgun (WGS) entry which is preliminary data.</text>
</comment>
<comment type="similarity">
    <text evidence="2">Belongs to the purine-cytosine permease (2.A.39) family.</text>
</comment>
<dbReference type="InterPro" id="IPR045225">
    <property type="entry name" value="Uracil/uridine/allantoin_perm"/>
</dbReference>
<sequence>MVEAEGALWNADLAPTGEAQRNWRWWHFAALWVGMVVAVPSWMLCAGLIDQGMSALQAIATVLLGNLIILVPMLLIGHSGARYGVPFAVLARASFGTVGARLPAMARALVACGWYGIQTWIGGEALLTLLGIFLGADLRGAPLPFFGIGLGQLLAFLVFWGVQLFFVRKGLTTIRKLETWTAPAKLIACLGLVWWAVDAAGGVGPIFSAPSAFGPGGAREGEFWAVWLPAITAMVGFWGTLALNIADFTRFAHSQRDQMLGQALGLPPTMGLIALLSVITTSATVVIHGRAIWDPVELAGTLSGPFVLLGLIVIAVDTVSCNIAANLVCSAFDFASLKPSRISYRTGALITATIGLVMMPWKIMASTQGYIFTWLTGYGALLGPITGILIADYWLLRGARLDVGGLYLEQGPYTYRRGWNPRALIALALGIVPNVPGFLSVAAPEVFGEAGALFSGIYTYAWFVGVAVALVSYTLMMRGRAAVPVVAVA</sequence>
<dbReference type="NCBIfam" id="TIGR00800">
    <property type="entry name" value="ncs1"/>
    <property type="match status" value="1"/>
</dbReference>
<feature type="transmembrane region" description="Helical" evidence="6">
    <location>
        <begin position="227"/>
        <end position="246"/>
    </location>
</feature>
<evidence type="ECO:0000256" key="4">
    <source>
        <dbReference type="ARBA" id="ARBA00022989"/>
    </source>
</evidence>
<evidence type="ECO:0000313" key="8">
    <source>
        <dbReference type="Proteomes" id="UP001589858"/>
    </source>
</evidence>
<keyword evidence="8" id="KW-1185">Reference proteome</keyword>
<organism evidence="7 8">
    <name type="scientific">Novosphingobium clariflavum</name>
    <dbReference type="NCBI Taxonomy" id="2029884"/>
    <lineage>
        <taxon>Bacteria</taxon>
        <taxon>Pseudomonadati</taxon>
        <taxon>Pseudomonadota</taxon>
        <taxon>Alphaproteobacteria</taxon>
        <taxon>Sphingomonadales</taxon>
        <taxon>Sphingomonadaceae</taxon>
        <taxon>Novosphingobium</taxon>
    </lineage>
</organism>
<keyword evidence="4 6" id="KW-1133">Transmembrane helix</keyword>
<dbReference type="RefSeq" id="WP_267219756.1">
    <property type="nucleotide sequence ID" value="NZ_JAPCWC010000005.1"/>
</dbReference>
<feature type="transmembrane region" description="Helical" evidence="6">
    <location>
        <begin position="114"/>
        <end position="133"/>
    </location>
</feature>
<proteinExistence type="inferred from homology"/>
<feature type="transmembrane region" description="Helical" evidence="6">
    <location>
        <begin position="25"/>
        <end position="49"/>
    </location>
</feature>
<dbReference type="Proteomes" id="UP001589858">
    <property type="component" value="Unassembled WGS sequence"/>
</dbReference>
<dbReference type="PANTHER" id="PTHR30618:SF0">
    <property type="entry name" value="PURINE-URACIL PERMEASE NCS1"/>
    <property type="match status" value="1"/>
</dbReference>
<reference evidence="7 8" key="1">
    <citation type="submission" date="2024-09" db="EMBL/GenBank/DDBJ databases">
        <authorList>
            <person name="Sun Q."/>
            <person name="Mori K."/>
        </authorList>
    </citation>
    <scope>NUCLEOTIDE SEQUENCE [LARGE SCALE GENOMIC DNA]</scope>
    <source>
        <strain evidence="7 8">CICC 11035S</strain>
    </source>
</reference>
<evidence type="ECO:0000256" key="3">
    <source>
        <dbReference type="ARBA" id="ARBA00022692"/>
    </source>
</evidence>
<feature type="transmembrane region" description="Helical" evidence="6">
    <location>
        <begin position="266"/>
        <end position="287"/>
    </location>
</feature>
<feature type="transmembrane region" description="Helical" evidence="6">
    <location>
        <begin position="369"/>
        <end position="391"/>
    </location>
</feature>
<protein>
    <submittedName>
        <fullName evidence="7">NCS1 family nucleobase:cation symporter-1</fullName>
    </submittedName>
</protein>
<feature type="transmembrane region" description="Helical" evidence="6">
    <location>
        <begin position="423"/>
        <end position="444"/>
    </location>
</feature>
<dbReference type="Pfam" id="PF02133">
    <property type="entry name" value="Transp_cyt_pur"/>
    <property type="match status" value="1"/>
</dbReference>